<sequence length="155" mass="16567">MLEDAADHARTRDAARAGARQVNRAEEPLAWLHARGKISDRQFEAGERLRGDFMAAGQSPRVTMAWDPAPVARGKRGAGGWQEAALSPGERQVAAKERLEGALAAAGAGLSDVLTRIVCMGEGLETAERSMGWPARSGKVVLCLALDRAAAFYRL</sequence>
<evidence type="ECO:0000313" key="3">
    <source>
        <dbReference type="EMBL" id="MBV7255220.1"/>
    </source>
</evidence>
<feature type="region of interest" description="Disordered" evidence="1">
    <location>
        <begin position="1"/>
        <end position="21"/>
    </location>
</feature>
<dbReference type="EMBL" id="JAGSPA010000001">
    <property type="protein sequence ID" value="MBV7255220.1"/>
    <property type="molecule type" value="Genomic_DNA"/>
</dbReference>
<keyword evidence="4" id="KW-1185">Reference proteome</keyword>
<comment type="caution">
    <text evidence="3">The sequence shown here is derived from an EMBL/GenBank/DDBJ whole genome shotgun (WGS) entry which is preliminary data.</text>
</comment>
<evidence type="ECO:0000256" key="1">
    <source>
        <dbReference type="SAM" id="MobiDB-lite"/>
    </source>
</evidence>
<evidence type="ECO:0000259" key="2">
    <source>
        <dbReference type="Pfam" id="PF20057"/>
    </source>
</evidence>
<gene>
    <name evidence="3" type="ORF">KCG44_00325</name>
</gene>
<proteinExistence type="predicted"/>
<dbReference type="InterPro" id="IPR045599">
    <property type="entry name" value="DUF6456"/>
</dbReference>
<reference evidence="3 4" key="1">
    <citation type="submission" date="2021-04" db="EMBL/GenBank/DDBJ databases">
        <authorList>
            <person name="Pira H."/>
            <person name="Risdian C."/>
            <person name="Wink J."/>
        </authorList>
    </citation>
    <scope>NUCLEOTIDE SEQUENCE [LARGE SCALE GENOMIC DNA]</scope>
    <source>
        <strain evidence="3 4">WHA3</strain>
    </source>
</reference>
<protein>
    <recommendedName>
        <fullName evidence="2">DUF6456 domain-containing protein</fullName>
    </recommendedName>
</protein>
<evidence type="ECO:0000313" key="4">
    <source>
        <dbReference type="Proteomes" id="UP000722336"/>
    </source>
</evidence>
<name>A0ABS6SA75_9SPHN</name>
<feature type="domain" description="DUF6456" evidence="2">
    <location>
        <begin position="21"/>
        <end position="154"/>
    </location>
</feature>
<organism evidence="3 4">
    <name type="scientific">Pacificimonas pallii</name>
    <dbReference type="NCBI Taxonomy" id="2827236"/>
    <lineage>
        <taxon>Bacteria</taxon>
        <taxon>Pseudomonadati</taxon>
        <taxon>Pseudomonadota</taxon>
        <taxon>Alphaproteobacteria</taxon>
        <taxon>Sphingomonadales</taxon>
        <taxon>Sphingosinicellaceae</taxon>
        <taxon>Pacificimonas</taxon>
    </lineage>
</organism>
<dbReference type="Pfam" id="PF20057">
    <property type="entry name" value="DUF6456"/>
    <property type="match status" value="1"/>
</dbReference>
<dbReference type="Proteomes" id="UP000722336">
    <property type="component" value="Unassembled WGS sequence"/>
</dbReference>
<feature type="compositionally biased region" description="Basic and acidic residues" evidence="1">
    <location>
        <begin position="1"/>
        <end position="15"/>
    </location>
</feature>
<accession>A0ABS6SA75</accession>